<comment type="caution">
    <text evidence="1">The sequence shown here is derived from an EMBL/GenBank/DDBJ whole genome shotgun (WGS) entry which is preliminary data.</text>
</comment>
<gene>
    <name evidence="1" type="ORF">EV215_1641</name>
</gene>
<evidence type="ECO:0000313" key="2">
    <source>
        <dbReference type="Proteomes" id="UP000294678"/>
    </source>
</evidence>
<evidence type="ECO:0000313" key="1">
    <source>
        <dbReference type="EMBL" id="TDT68574.1"/>
    </source>
</evidence>
<protein>
    <submittedName>
        <fullName evidence="1">Uncharacterized protein</fullName>
    </submittedName>
</protein>
<dbReference type="EMBL" id="SOBG01000007">
    <property type="protein sequence ID" value="TDT68574.1"/>
    <property type="molecule type" value="Genomic_DNA"/>
</dbReference>
<sequence>MQWKLEKIFNKKNKKDEKIKIEIKNKEIKKNILNINNVKFNNKEIEIKDGFNKIKTIRIRGYKFKKNTKINKEEDIKITNLIINKKKI</sequence>
<proteinExistence type="predicted"/>
<keyword evidence="2" id="KW-1185">Reference proteome</keyword>
<name>A0AA46I579_9FUSO</name>
<dbReference type="Proteomes" id="UP000294678">
    <property type="component" value="Unassembled WGS sequence"/>
</dbReference>
<accession>A0AA46I579</accession>
<dbReference type="AlphaFoldDB" id="A0AA46I579"/>
<organism evidence="1 2">
    <name type="scientific">Hypnocyclicus thermotrophus</name>
    <dbReference type="NCBI Taxonomy" id="1627895"/>
    <lineage>
        <taxon>Bacteria</taxon>
        <taxon>Fusobacteriati</taxon>
        <taxon>Fusobacteriota</taxon>
        <taxon>Fusobacteriia</taxon>
        <taxon>Fusobacteriales</taxon>
        <taxon>Fusobacteriaceae</taxon>
        <taxon>Hypnocyclicus</taxon>
    </lineage>
</organism>
<reference evidence="1 2" key="1">
    <citation type="submission" date="2019-03" db="EMBL/GenBank/DDBJ databases">
        <title>Genomic Encyclopedia of Type Strains, Phase IV (KMG-IV): sequencing the most valuable type-strain genomes for metagenomic binning, comparative biology and taxonomic classification.</title>
        <authorList>
            <person name="Goeker M."/>
        </authorList>
    </citation>
    <scope>NUCLEOTIDE SEQUENCE [LARGE SCALE GENOMIC DNA]</scope>
    <source>
        <strain evidence="1 2">DSM 100055</strain>
    </source>
</reference>
<dbReference type="RefSeq" id="WP_134113508.1">
    <property type="nucleotide sequence ID" value="NZ_SOBG01000007.1"/>
</dbReference>